<dbReference type="SUPFAM" id="SSF53335">
    <property type="entry name" value="S-adenosyl-L-methionine-dependent methyltransferases"/>
    <property type="match status" value="1"/>
</dbReference>
<feature type="domain" description="Methyltransferase" evidence="2">
    <location>
        <begin position="63"/>
        <end position="150"/>
    </location>
</feature>
<organism evidence="3 4">
    <name type="scientific">Candidatus Ryanbacteria bacterium RIFCSPHIGHO2_01_45_13</name>
    <dbReference type="NCBI Taxonomy" id="1802112"/>
    <lineage>
        <taxon>Bacteria</taxon>
        <taxon>Candidatus Ryaniibacteriota</taxon>
    </lineage>
</organism>
<evidence type="ECO:0000259" key="2">
    <source>
        <dbReference type="Pfam" id="PF13649"/>
    </source>
</evidence>
<protein>
    <recommendedName>
        <fullName evidence="2">Methyltransferase domain-containing protein</fullName>
    </recommendedName>
</protein>
<dbReference type="Gene3D" id="3.40.50.150">
    <property type="entry name" value="Vaccinia Virus protein VP39"/>
    <property type="match status" value="1"/>
</dbReference>
<dbReference type="GO" id="GO:0016740">
    <property type="term" value="F:transferase activity"/>
    <property type="evidence" value="ECO:0007669"/>
    <property type="project" value="UniProtKB-KW"/>
</dbReference>
<reference evidence="3 4" key="1">
    <citation type="journal article" date="2016" name="Nat. Commun.">
        <title>Thousands of microbial genomes shed light on interconnected biogeochemical processes in an aquifer system.</title>
        <authorList>
            <person name="Anantharaman K."/>
            <person name="Brown C.T."/>
            <person name="Hug L.A."/>
            <person name="Sharon I."/>
            <person name="Castelle C.J."/>
            <person name="Probst A.J."/>
            <person name="Thomas B.C."/>
            <person name="Singh A."/>
            <person name="Wilkins M.J."/>
            <person name="Karaoz U."/>
            <person name="Brodie E.L."/>
            <person name="Williams K.H."/>
            <person name="Hubbard S.S."/>
            <person name="Banfield J.F."/>
        </authorList>
    </citation>
    <scope>NUCLEOTIDE SEQUENCE [LARGE SCALE GENOMIC DNA]</scope>
</reference>
<keyword evidence="1" id="KW-0808">Transferase</keyword>
<proteinExistence type="predicted"/>
<name>A0A1G2FX77_9BACT</name>
<accession>A0A1G2FX77</accession>
<dbReference type="AlphaFoldDB" id="A0A1G2FX77"/>
<sequence>MVYKPAPSKDYRSSHLSLKKSERYEEDIYRKGSYDDILWQEEKTALLKEVQALQKAVRNINYLDFACGTGRIIGFLETQVQSATGVDVSEAMLDVAKTKVKKGTLILADITKRDVLKGKSFELITAFRFFLNAEPPLRDAAMQTLIRKLQDRKGVFIFNVHGNMFSHRFMTKIWFWLKGRRLNALSYWQVKKITKKHGLHIVRWHGFGVVPKVCYRYINSRFLLAVDRFFFLFPFSKYISYNLIFICKKL</sequence>
<dbReference type="EMBL" id="MHNI01000014">
    <property type="protein sequence ID" value="OGZ42685.1"/>
    <property type="molecule type" value="Genomic_DNA"/>
</dbReference>
<gene>
    <name evidence="3" type="ORF">A2W41_02990</name>
</gene>
<dbReference type="Pfam" id="PF13649">
    <property type="entry name" value="Methyltransf_25"/>
    <property type="match status" value="1"/>
</dbReference>
<dbReference type="InterPro" id="IPR041698">
    <property type="entry name" value="Methyltransf_25"/>
</dbReference>
<dbReference type="CDD" id="cd02440">
    <property type="entry name" value="AdoMet_MTases"/>
    <property type="match status" value="1"/>
</dbReference>
<dbReference type="PANTHER" id="PTHR43861">
    <property type="entry name" value="TRANS-ACONITATE 2-METHYLTRANSFERASE-RELATED"/>
    <property type="match status" value="1"/>
</dbReference>
<comment type="caution">
    <text evidence="3">The sequence shown here is derived from an EMBL/GenBank/DDBJ whole genome shotgun (WGS) entry which is preliminary data.</text>
</comment>
<dbReference type="InterPro" id="IPR029063">
    <property type="entry name" value="SAM-dependent_MTases_sf"/>
</dbReference>
<evidence type="ECO:0000313" key="3">
    <source>
        <dbReference type="EMBL" id="OGZ42685.1"/>
    </source>
</evidence>
<evidence type="ECO:0000256" key="1">
    <source>
        <dbReference type="ARBA" id="ARBA00022679"/>
    </source>
</evidence>
<evidence type="ECO:0000313" key="4">
    <source>
        <dbReference type="Proteomes" id="UP000176700"/>
    </source>
</evidence>
<dbReference type="Proteomes" id="UP000176700">
    <property type="component" value="Unassembled WGS sequence"/>
</dbReference>